<evidence type="ECO:0000256" key="3">
    <source>
        <dbReference type="ARBA" id="ARBA00023163"/>
    </source>
</evidence>
<accession>A0A7Z0J863</accession>
<dbReference type="Gene3D" id="1.10.357.10">
    <property type="entry name" value="Tetracycline Repressor, domain 2"/>
    <property type="match status" value="1"/>
</dbReference>
<dbReference type="RefSeq" id="WP_179820196.1">
    <property type="nucleotide sequence ID" value="NZ_JACCFS010000001.1"/>
</dbReference>
<proteinExistence type="predicted"/>
<dbReference type="SUPFAM" id="SSF46689">
    <property type="entry name" value="Homeodomain-like"/>
    <property type="match status" value="1"/>
</dbReference>
<evidence type="ECO:0000259" key="5">
    <source>
        <dbReference type="PROSITE" id="PS50977"/>
    </source>
</evidence>
<keyword evidence="7" id="KW-1185">Reference proteome</keyword>
<dbReference type="Pfam" id="PF00440">
    <property type="entry name" value="TetR_N"/>
    <property type="match status" value="1"/>
</dbReference>
<keyword evidence="1" id="KW-0805">Transcription regulation</keyword>
<dbReference type="InterPro" id="IPR036271">
    <property type="entry name" value="Tet_transcr_reg_TetR-rel_C_sf"/>
</dbReference>
<feature type="DNA-binding region" description="H-T-H motif" evidence="4">
    <location>
        <begin position="29"/>
        <end position="48"/>
    </location>
</feature>
<keyword evidence="2 4" id="KW-0238">DNA-binding</keyword>
<dbReference type="SUPFAM" id="SSF48498">
    <property type="entry name" value="Tetracyclin repressor-like, C-terminal domain"/>
    <property type="match status" value="1"/>
</dbReference>
<organism evidence="6 7">
    <name type="scientific">Nocardiopsis aegyptia</name>
    <dbReference type="NCBI Taxonomy" id="220378"/>
    <lineage>
        <taxon>Bacteria</taxon>
        <taxon>Bacillati</taxon>
        <taxon>Actinomycetota</taxon>
        <taxon>Actinomycetes</taxon>
        <taxon>Streptosporangiales</taxon>
        <taxon>Nocardiopsidaceae</taxon>
        <taxon>Nocardiopsis</taxon>
    </lineage>
</organism>
<dbReference type="EMBL" id="JACCFS010000001">
    <property type="protein sequence ID" value="NYJ32402.1"/>
    <property type="molecule type" value="Genomic_DNA"/>
</dbReference>
<name>A0A7Z0J863_9ACTN</name>
<gene>
    <name evidence="6" type="ORF">HNR10_000283</name>
</gene>
<protein>
    <submittedName>
        <fullName evidence="6">AcrR family transcriptional regulator</fullName>
    </submittedName>
</protein>
<dbReference type="InterPro" id="IPR054156">
    <property type="entry name" value="YxaF_TetR_C"/>
</dbReference>
<evidence type="ECO:0000313" key="6">
    <source>
        <dbReference type="EMBL" id="NYJ32402.1"/>
    </source>
</evidence>
<dbReference type="PROSITE" id="PS50977">
    <property type="entry name" value="HTH_TETR_2"/>
    <property type="match status" value="1"/>
</dbReference>
<dbReference type="InterPro" id="IPR009057">
    <property type="entry name" value="Homeodomain-like_sf"/>
</dbReference>
<dbReference type="GO" id="GO:0003677">
    <property type="term" value="F:DNA binding"/>
    <property type="evidence" value="ECO:0007669"/>
    <property type="project" value="UniProtKB-UniRule"/>
</dbReference>
<dbReference type="PANTHER" id="PTHR47506">
    <property type="entry name" value="TRANSCRIPTIONAL REGULATORY PROTEIN"/>
    <property type="match status" value="1"/>
</dbReference>
<evidence type="ECO:0000256" key="2">
    <source>
        <dbReference type="ARBA" id="ARBA00023125"/>
    </source>
</evidence>
<dbReference type="Proteomes" id="UP000572051">
    <property type="component" value="Unassembled WGS sequence"/>
</dbReference>
<evidence type="ECO:0000313" key="7">
    <source>
        <dbReference type="Proteomes" id="UP000572051"/>
    </source>
</evidence>
<dbReference type="PANTHER" id="PTHR47506:SF3">
    <property type="entry name" value="HTH-TYPE TRANSCRIPTIONAL REGULATOR LMRA"/>
    <property type="match status" value="1"/>
</dbReference>
<keyword evidence="3" id="KW-0804">Transcription</keyword>
<evidence type="ECO:0000256" key="4">
    <source>
        <dbReference type="PROSITE-ProRule" id="PRU00335"/>
    </source>
</evidence>
<feature type="domain" description="HTH tetR-type" evidence="5">
    <location>
        <begin position="6"/>
        <end position="66"/>
    </location>
</feature>
<reference evidence="6 7" key="1">
    <citation type="submission" date="2020-07" db="EMBL/GenBank/DDBJ databases">
        <title>Sequencing the genomes of 1000 actinobacteria strains.</title>
        <authorList>
            <person name="Klenk H.-P."/>
        </authorList>
    </citation>
    <scope>NUCLEOTIDE SEQUENCE [LARGE SCALE GENOMIC DNA]</scope>
    <source>
        <strain evidence="6 7">DSM 44442</strain>
    </source>
</reference>
<dbReference type="Pfam" id="PF21993">
    <property type="entry name" value="TetR_C_13_2"/>
    <property type="match status" value="1"/>
</dbReference>
<evidence type="ECO:0000256" key="1">
    <source>
        <dbReference type="ARBA" id="ARBA00023015"/>
    </source>
</evidence>
<dbReference type="AlphaFoldDB" id="A0A7Z0J863"/>
<comment type="caution">
    <text evidence="6">The sequence shown here is derived from an EMBL/GenBank/DDBJ whole genome shotgun (WGS) entry which is preliminary data.</text>
</comment>
<sequence length="197" mass="20580">MVREGADARGRMVAGAADMIRRRGLAATSVRELAAHSGTPLGSTYHYFPRGKQQLAAEAVRFAGVVVGHGLAEELRAGPVAGLRAFLREWRRTVIDSDFRAGCPVLAVAVEEPPRDGASEALAAAAEVLTGWQELLAASLREHGAEPARAARLAALVVASVEGTVALCRAQRDIGPLDDVTVELEVLLRSAVGGAGN</sequence>
<dbReference type="InterPro" id="IPR001647">
    <property type="entry name" value="HTH_TetR"/>
</dbReference>